<evidence type="ECO:0000259" key="4">
    <source>
        <dbReference type="PROSITE" id="PS51016"/>
    </source>
</evidence>
<dbReference type="PROSITE" id="PS50238">
    <property type="entry name" value="RHOGAP"/>
    <property type="match status" value="1"/>
</dbReference>
<evidence type="ECO:0000259" key="3">
    <source>
        <dbReference type="PROSITE" id="PS50238"/>
    </source>
</evidence>
<dbReference type="SMART" id="SM00139">
    <property type="entry name" value="MyTH4"/>
    <property type="match status" value="1"/>
</dbReference>
<dbReference type="Gene3D" id="1.25.40.530">
    <property type="entry name" value="MyTH4 domain"/>
    <property type="match status" value="1"/>
</dbReference>
<dbReference type="PANTHER" id="PTHR45876">
    <property type="entry name" value="FI04035P"/>
    <property type="match status" value="1"/>
</dbReference>
<dbReference type="SUPFAM" id="SSF51045">
    <property type="entry name" value="WW domain"/>
    <property type="match status" value="1"/>
</dbReference>
<dbReference type="InterPro" id="IPR036020">
    <property type="entry name" value="WW_dom_sf"/>
</dbReference>
<dbReference type="InterPro" id="IPR001202">
    <property type="entry name" value="WW_dom"/>
</dbReference>
<dbReference type="EMBL" id="JAIXMP010000026">
    <property type="protein sequence ID" value="KAI9253534.1"/>
    <property type="molecule type" value="Genomic_DNA"/>
</dbReference>
<accession>A0AAD5K3G1</accession>
<dbReference type="Proteomes" id="UP001209540">
    <property type="component" value="Unassembled WGS sequence"/>
</dbReference>
<evidence type="ECO:0008006" key="7">
    <source>
        <dbReference type="Google" id="ProtNLM"/>
    </source>
</evidence>
<dbReference type="AlphaFoldDB" id="A0AAD5K3G1"/>
<dbReference type="PROSITE" id="PS01159">
    <property type="entry name" value="WW_DOMAIN_1"/>
    <property type="match status" value="1"/>
</dbReference>
<dbReference type="GO" id="GO:0005096">
    <property type="term" value="F:GTPase activator activity"/>
    <property type="evidence" value="ECO:0007669"/>
    <property type="project" value="TreeGrafter"/>
</dbReference>
<comment type="caution">
    <text evidence="5">The sequence shown here is derived from an EMBL/GenBank/DDBJ whole genome shotgun (WGS) entry which is preliminary data.</text>
</comment>
<dbReference type="InterPro" id="IPR000198">
    <property type="entry name" value="RhoGAP_dom"/>
</dbReference>
<feature type="domain" description="WW" evidence="2">
    <location>
        <begin position="44"/>
        <end position="77"/>
    </location>
</feature>
<dbReference type="GO" id="GO:0005737">
    <property type="term" value="C:cytoplasm"/>
    <property type="evidence" value="ECO:0007669"/>
    <property type="project" value="TreeGrafter"/>
</dbReference>
<dbReference type="InterPro" id="IPR008936">
    <property type="entry name" value="Rho_GTPase_activation_prot"/>
</dbReference>
<name>A0AAD5K3G1_9FUNG</name>
<dbReference type="InterPro" id="IPR038185">
    <property type="entry name" value="MyTH4_dom_sf"/>
</dbReference>
<evidence type="ECO:0000313" key="5">
    <source>
        <dbReference type="EMBL" id="KAI9253534.1"/>
    </source>
</evidence>
<dbReference type="Gene3D" id="1.10.555.10">
    <property type="entry name" value="Rho GTPase activation protein"/>
    <property type="match status" value="1"/>
</dbReference>
<feature type="compositionally biased region" description="Low complexity" evidence="1">
    <location>
        <begin position="164"/>
        <end position="187"/>
    </location>
</feature>
<feature type="region of interest" description="Disordered" evidence="1">
    <location>
        <begin position="150"/>
        <end position="208"/>
    </location>
</feature>
<dbReference type="PROSITE" id="PS51016">
    <property type="entry name" value="MYTH4"/>
    <property type="match status" value="1"/>
</dbReference>
<feature type="compositionally biased region" description="Low complexity" evidence="1">
    <location>
        <begin position="108"/>
        <end position="128"/>
    </location>
</feature>
<dbReference type="InterPro" id="IPR000857">
    <property type="entry name" value="MyTH4_dom"/>
</dbReference>
<dbReference type="PANTHER" id="PTHR45876:SF8">
    <property type="entry name" value="FI04035P"/>
    <property type="match status" value="1"/>
</dbReference>
<sequence length="730" mass="82880">MTTITYDWFQVNDPNTKLVYYANPTTGEYVYEEKPTVGSIKPPNPNGDWWELWDDKHELPYYYHTERNLTQWNKPDQEEIISLVKIQQSSPGAQKRLSLKDPPPPPWLSSTVTLSSSQQQQQQQQQLPPKNPKRNSRSFDLELQKHGIKVWLPQRSMSEENHNTTSPVVRTPTAPTPTTNNNSSTTTSGGGLFSKRVNPTRKSSVKRHSNFFRSRASIESAFANFGRSKKTTSMMTTTTQQVSAPINNPEARASMHPLNDNGSMIDTVSVLTAPPIAPPAPPNLLAQINNQPVANGDSQRMMLPSSLQHDISQFAIDGFAQKYFATHKKGLFRRRVPMKEMLEWTKDSLNKPLMMLNKDLHKDALRCFRMIQMVMGDRHRPRNSNDIEDLQSILSCGITKGQMRDEIYVQVCKQLNQNPRGTSIRKGWEILCIVCITFPPSKNLESYLTQFVQQHHSVTEHDVHVMSQHVSIKLKRICIRGAKGKVLTAAEIERAKVAPFKPSVFGESLGYIMEMERKKQQEEQEKKEDGEEENVLQIPKIVPFLADAVIRLHGQQTEGIFRVPGDADDVTELRVRIENGNYDATGITDPNVPASLLKYWIRDLPEPLISAEFYDACVACSEDIDKAIDIINALPDVNRRIVLYILSFLQEFIDPDVIKHTLMNVHNLAMVYAPNLLRCPSEKLTTVLENSKYEQAFLRSLLLQLSADKEACAYDTHSDMAMGSKKEEPE</sequence>
<evidence type="ECO:0000256" key="1">
    <source>
        <dbReference type="SAM" id="MobiDB-lite"/>
    </source>
</evidence>
<protein>
    <recommendedName>
        <fullName evidence="7">RhoGAP-domain-containing protein</fullName>
    </recommendedName>
</protein>
<feature type="region of interest" description="Disordered" evidence="1">
    <location>
        <begin position="91"/>
        <end position="137"/>
    </location>
</feature>
<dbReference type="Pfam" id="PF00784">
    <property type="entry name" value="MyTH4"/>
    <property type="match status" value="1"/>
</dbReference>
<dbReference type="GO" id="GO:0005856">
    <property type="term" value="C:cytoskeleton"/>
    <property type="evidence" value="ECO:0007669"/>
    <property type="project" value="InterPro"/>
</dbReference>
<organism evidence="5 6">
    <name type="scientific">Phascolomyces articulosus</name>
    <dbReference type="NCBI Taxonomy" id="60185"/>
    <lineage>
        <taxon>Eukaryota</taxon>
        <taxon>Fungi</taxon>
        <taxon>Fungi incertae sedis</taxon>
        <taxon>Mucoromycota</taxon>
        <taxon>Mucoromycotina</taxon>
        <taxon>Mucoromycetes</taxon>
        <taxon>Mucorales</taxon>
        <taxon>Lichtheimiaceae</taxon>
        <taxon>Phascolomyces</taxon>
    </lineage>
</organism>
<dbReference type="SMART" id="SM00324">
    <property type="entry name" value="RhoGAP"/>
    <property type="match status" value="1"/>
</dbReference>
<dbReference type="PROSITE" id="PS50020">
    <property type="entry name" value="WW_DOMAIN_2"/>
    <property type="match status" value="1"/>
</dbReference>
<feature type="domain" description="Rho-GAP" evidence="3">
    <location>
        <begin position="530"/>
        <end position="709"/>
    </location>
</feature>
<dbReference type="Pfam" id="PF00620">
    <property type="entry name" value="RhoGAP"/>
    <property type="match status" value="1"/>
</dbReference>
<keyword evidence="6" id="KW-1185">Reference proteome</keyword>
<gene>
    <name evidence="5" type="ORF">BDA99DRAFT_520052</name>
</gene>
<evidence type="ECO:0000313" key="6">
    <source>
        <dbReference type="Proteomes" id="UP001209540"/>
    </source>
</evidence>
<dbReference type="GO" id="GO:0007165">
    <property type="term" value="P:signal transduction"/>
    <property type="evidence" value="ECO:0007669"/>
    <property type="project" value="InterPro"/>
</dbReference>
<reference evidence="5" key="1">
    <citation type="journal article" date="2022" name="IScience">
        <title>Evolution of zygomycete secretomes and the origins of terrestrial fungal ecologies.</title>
        <authorList>
            <person name="Chang Y."/>
            <person name="Wang Y."/>
            <person name="Mondo S."/>
            <person name="Ahrendt S."/>
            <person name="Andreopoulos W."/>
            <person name="Barry K."/>
            <person name="Beard J."/>
            <person name="Benny G.L."/>
            <person name="Blankenship S."/>
            <person name="Bonito G."/>
            <person name="Cuomo C."/>
            <person name="Desiro A."/>
            <person name="Gervers K.A."/>
            <person name="Hundley H."/>
            <person name="Kuo A."/>
            <person name="LaButti K."/>
            <person name="Lang B.F."/>
            <person name="Lipzen A."/>
            <person name="O'Donnell K."/>
            <person name="Pangilinan J."/>
            <person name="Reynolds N."/>
            <person name="Sandor L."/>
            <person name="Smith M.E."/>
            <person name="Tsang A."/>
            <person name="Grigoriev I.V."/>
            <person name="Stajich J.E."/>
            <person name="Spatafora J.W."/>
        </authorList>
    </citation>
    <scope>NUCLEOTIDE SEQUENCE</scope>
    <source>
        <strain evidence="5">RSA 2281</strain>
    </source>
</reference>
<reference evidence="5" key="2">
    <citation type="submission" date="2023-02" db="EMBL/GenBank/DDBJ databases">
        <authorList>
            <consortium name="DOE Joint Genome Institute"/>
            <person name="Mondo S.J."/>
            <person name="Chang Y."/>
            <person name="Wang Y."/>
            <person name="Ahrendt S."/>
            <person name="Andreopoulos W."/>
            <person name="Barry K."/>
            <person name="Beard J."/>
            <person name="Benny G.L."/>
            <person name="Blankenship S."/>
            <person name="Bonito G."/>
            <person name="Cuomo C."/>
            <person name="Desiro A."/>
            <person name="Gervers K.A."/>
            <person name="Hundley H."/>
            <person name="Kuo A."/>
            <person name="LaButti K."/>
            <person name="Lang B.F."/>
            <person name="Lipzen A."/>
            <person name="O'Donnell K."/>
            <person name="Pangilinan J."/>
            <person name="Reynolds N."/>
            <person name="Sandor L."/>
            <person name="Smith M.W."/>
            <person name="Tsang A."/>
            <person name="Grigoriev I.V."/>
            <person name="Stajich J.E."/>
            <person name="Spatafora J.W."/>
        </authorList>
    </citation>
    <scope>NUCLEOTIDE SEQUENCE</scope>
    <source>
        <strain evidence="5">RSA 2281</strain>
    </source>
</reference>
<evidence type="ECO:0000259" key="2">
    <source>
        <dbReference type="PROSITE" id="PS50020"/>
    </source>
</evidence>
<proteinExistence type="predicted"/>
<feature type="domain" description="MyTH4" evidence="4">
    <location>
        <begin position="344"/>
        <end position="496"/>
    </location>
</feature>
<dbReference type="SUPFAM" id="SSF48350">
    <property type="entry name" value="GTPase activation domain, GAP"/>
    <property type="match status" value="1"/>
</dbReference>